<feature type="region of interest" description="Disordered" evidence="4">
    <location>
        <begin position="45"/>
        <end position="196"/>
    </location>
</feature>
<keyword evidence="3" id="KW-0862">Zinc</keyword>
<dbReference type="SUPFAM" id="SSF63748">
    <property type="entry name" value="Tudor/PWWP/MBT"/>
    <property type="match status" value="1"/>
</dbReference>
<dbReference type="GO" id="GO:0008270">
    <property type="term" value="F:zinc ion binding"/>
    <property type="evidence" value="ECO:0007669"/>
    <property type="project" value="UniProtKB-KW"/>
</dbReference>
<feature type="compositionally biased region" description="Polar residues" evidence="4">
    <location>
        <begin position="100"/>
        <end position="121"/>
    </location>
</feature>
<feature type="domain" description="CXXC-type" evidence="5">
    <location>
        <begin position="301"/>
        <end position="341"/>
    </location>
</feature>
<dbReference type="OrthoDB" id="57231at2759"/>
<organism evidence="6 7">
    <name type="scientific">Fistulifera solaris</name>
    <name type="common">Oleaginous diatom</name>
    <dbReference type="NCBI Taxonomy" id="1519565"/>
    <lineage>
        <taxon>Eukaryota</taxon>
        <taxon>Sar</taxon>
        <taxon>Stramenopiles</taxon>
        <taxon>Ochrophyta</taxon>
        <taxon>Bacillariophyta</taxon>
        <taxon>Bacillariophyceae</taxon>
        <taxon>Bacillariophycidae</taxon>
        <taxon>Naviculales</taxon>
        <taxon>Naviculaceae</taxon>
        <taxon>Fistulifera</taxon>
    </lineage>
</organism>
<name>A0A1Z5K3K5_FISSO</name>
<keyword evidence="2" id="KW-0863">Zinc-finger</keyword>
<dbReference type="Proteomes" id="UP000198406">
    <property type="component" value="Unassembled WGS sequence"/>
</dbReference>
<evidence type="ECO:0000256" key="3">
    <source>
        <dbReference type="ARBA" id="ARBA00022833"/>
    </source>
</evidence>
<dbReference type="Gene3D" id="2.30.30.140">
    <property type="match status" value="1"/>
</dbReference>
<dbReference type="InParanoid" id="A0A1Z5K3K5"/>
<dbReference type="GO" id="GO:0003677">
    <property type="term" value="F:DNA binding"/>
    <property type="evidence" value="ECO:0007669"/>
    <property type="project" value="InterPro"/>
</dbReference>
<evidence type="ECO:0000259" key="5">
    <source>
        <dbReference type="PROSITE" id="PS51058"/>
    </source>
</evidence>
<dbReference type="CDD" id="cd04508">
    <property type="entry name" value="Tudor_SF"/>
    <property type="match status" value="1"/>
</dbReference>
<feature type="compositionally biased region" description="Basic and acidic residues" evidence="4">
    <location>
        <begin position="45"/>
        <end position="56"/>
    </location>
</feature>
<protein>
    <recommendedName>
        <fullName evidence="5">CXXC-type domain-containing protein</fullName>
    </recommendedName>
</protein>
<keyword evidence="7" id="KW-1185">Reference proteome</keyword>
<evidence type="ECO:0000256" key="1">
    <source>
        <dbReference type="ARBA" id="ARBA00022723"/>
    </source>
</evidence>
<dbReference type="InterPro" id="IPR002857">
    <property type="entry name" value="Znf_CXXC"/>
</dbReference>
<reference evidence="6 7" key="1">
    <citation type="journal article" date="2015" name="Plant Cell">
        <title>Oil accumulation by the oleaginous diatom Fistulifera solaris as revealed by the genome and transcriptome.</title>
        <authorList>
            <person name="Tanaka T."/>
            <person name="Maeda Y."/>
            <person name="Veluchamy A."/>
            <person name="Tanaka M."/>
            <person name="Abida H."/>
            <person name="Marechal E."/>
            <person name="Bowler C."/>
            <person name="Muto M."/>
            <person name="Sunaga Y."/>
            <person name="Tanaka M."/>
            <person name="Yoshino T."/>
            <person name="Taniguchi T."/>
            <person name="Fukuda Y."/>
            <person name="Nemoto M."/>
            <person name="Matsumoto M."/>
            <person name="Wong P.S."/>
            <person name="Aburatani S."/>
            <person name="Fujibuchi W."/>
        </authorList>
    </citation>
    <scope>NUCLEOTIDE SEQUENCE [LARGE SCALE GENOMIC DNA]</scope>
    <source>
        <strain evidence="6 7">JPCC DA0580</strain>
    </source>
</reference>
<proteinExistence type="predicted"/>
<accession>A0A1Z5K3K5</accession>
<comment type="caution">
    <text evidence="6">The sequence shown here is derived from an EMBL/GenBank/DDBJ whole genome shotgun (WGS) entry which is preliminary data.</text>
</comment>
<gene>
    <name evidence="6" type="ORF">FisN_7Hh098</name>
</gene>
<feature type="compositionally biased region" description="Basic and acidic residues" evidence="4">
    <location>
        <begin position="86"/>
        <end position="98"/>
    </location>
</feature>
<dbReference type="PROSITE" id="PS51058">
    <property type="entry name" value="ZF_CXXC"/>
    <property type="match status" value="1"/>
</dbReference>
<dbReference type="EMBL" id="BDSP01000152">
    <property type="protein sequence ID" value="GAX20786.1"/>
    <property type="molecule type" value="Genomic_DNA"/>
</dbReference>
<evidence type="ECO:0000256" key="4">
    <source>
        <dbReference type="SAM" id="MobiDB-lite"/>
    </source>
</evidence>
<dbReference type="AlphaFoldDB" id="A0A1Z5K3K5"/>
<feature type="compositionally biased region" description="Basic and acidic residues" evidence="4">
    <location>
        <begin position="135"/>
        <end position="162"/>
    </location>
</feature>
<feature type="compositionally biased region" description="Polar residues" evidence="4">
    <location>
        <begin position="60"/>
        <end position="72"/>
    </location>
</feature>
<evidence type="ECO:0000313" key="6">
    <source>
        <dbReference type="EMBL" id="GAX20786.1"/>
    </source>
</evidence>
<evidence type="ECO:0000256" key="2">
    <source>
        <dbReference type="ARBA" id="ARBA00022771"/>
    </source>
</evidence>
<sequence>MSSSKIAPDGLLARNAENAALCGPKEVGSAALPLKSPICVHGESLHASRDAAKETPETFVEQNQTPHETPSSPAGLADFGANRFSPENEKAPDDEPYVRSDSSTSSGAENMITMAQANGNDMYSDDDVSETASPEDYRTAKRPRESYEDDEKPAARRARIEEDTAAPSCDDLEDVDSNGGRHSFPEADQPGEHSSQSPFAANGSCCGFCETCADPFVCGKCSRCAYELRCVFSPCCNYGITDSTLRLYKEQALSMAAEDDRLESEFEKVYGENGVITRKTPDSRVAPADNAAATDTTHSRCGERRGRVCGVCATCVDRDICGKCDSCHGKRQGRCAFLPCLDFNYTLSGLSIFVNQAKTVKTGNPRLEQKFEEIFGSDGLLAAQVKLISESSLSGETPRTGRGFGGHCKICASCTNPIECDKCSNCRDSRKGRCVFALCLAYKYKATTLANAKQQAKSIMKGNKVLERQFEQLYGPGGVFSGTVKDKAEPPIQHDKKVRCRCGYCASCKVKEVCQKCPACRGVRGGGCVFYPCLNYKYKESTINTYIQNARTVKAKSGKPHLEEQFERMYGKQGLITVLDESEVMRSKQSEKPHSHSKNSCGCSACCSPFFCKSCVHCKAGKRCVFNLCKTYAYKKRTMSNYKGYARQALYSNKSLKSRFEELYGANSTKIKAEEEITIGTRVFARWPKNDQWYNGTVVAKRGDFVDIIFDDGDKRNAVPDDEFVPLEGLEESNVNDLSVSENQIADKVLSDTAVVTTRHSLKQRGADAAKCNKDKIAHFLVNKGYYREWISRDGRTKAVYGKIESCTCAEEGPITFNVILDLSIGQWFAFGVRNEAPNPRMCNVEESDAWAGYLAYTARNEAKQYIGPSACFLKEKPFYRHYILPATIHACPQQRVIDLVVKGHHLQLKAKTSKVPNGGLGLFVTARPLAAINSLCREASLVFEEGELLDLGVYGPLRTEDLKPNHVLIVKEFVHNWKAEAWSFGSNGKDDLVFDITDDDTGNLSKLAESNILVFTNETDGSETPSVFAKEDPEGAMHYYLGHSYLGQGRLVIPNDGTEVELKVDYGEKYESVRVRKGYSRLSGRQLKIEEKKVATYEKDMLDDMNKLTAEEVLEAQNFLVKLNSKWKEGGMIDDVKAVGRALLVTLILLRRVMTINSREKGAGAHTWLVKSLHALSLEFFDRFDYATNRALLVGNTWYAELLSAALEVPVTLSAGDNSYSIRRAIEYLL</sequence>
<evidence type="ECO:0000313" key="7">
    <source>
        <dbReference type="Proteomes" id="UP000198406"/>
    </source>
</evidence>
<keyword evidence="1" id="KW-0479">Metal-binding</keyword>